<feature type="region of interest" description="Disordered" evidence="2">
    <location>
        <begin position="448"/>
        <end position="478"/>
    </location>
</feature>
<dbReference type="Pfam" id="PF26640">
    <property type="entry name" value="DUF8212"/>
    <property type="match status" value="1"/>
</dbReference>
<evidence type="ECO:0000256" key="2">
    <source>
        <dbReference type="SAM" id="MobiDB-lite"/>
    </source>
</evidence>
<dbReference type="EMBL" id="JAQQWM010000004">
    <property type="protein sequence ID" value="KAK8067423.1"/>
    <property type="molecule type" value="Genomic_DNA"/>
</dbReference>
<dbReference type="Pfam" id="PF06985">
    <property type="entry name" value="HET"/>
    <property type="match status" value="1"/>
</dbReference>
<reference evidence="4 5" key="1">
    <citation type="submission" date="2023-01" db="EMBL/GenBank/DDBJ databases">
        <title>Analysis of 21 Apiospora genomes using comparative genomics revels a genus with tremendous synthesis potential of carbohydrate active enzymes and secondary metabolites.</title>
        <authorList>
            <person name="Sorensen T."/>
        </authorList>
    </citation>
    <scope>NUCLEOTIDE SEQUENCE [LARGE SCALE GENOMIC DNA]</scope>
    <source>
        <strain evidence="4 5">CBS 83171</strain>
    </source>
</reference>
<evidence type="ECO:0000256" key="1">
    <source>
        <dbReference type="PROSITE-ProRule" id="PRU00042"/>
    </source>
</evidence>
<protein>
    <submittedName>
        <fullName evidence="4">Heterokaryon incompatibility protein-domain-containing protein</fullName>
    </submittedName>
</protein>
<dbReference type="InterPro" id="IPR013087">
    <property type="entry name" value="Znf_C2H2_type"/>
</dbReference>
<gene>
    <name evidence="4" type="ORF">PG996_006535</name>
</gene>
<keyword evidence="5" id="KW-1185">Reference proteome</keyword>
<dbReference type="PROSITE" id="PS50157">
    <property type="entry name" value="ZINC_FINGER_C2H2_2"/>
    <property type="match status" value="1"/>
</dbReference>
<accession>A0ABR1V8A2</accession>
<proteinExistence type="predicted"/>
<evidence type="ECO:0000259" key="3">
    <source>
        <dbReference type="PROSITE" id="PS50157"/>
    </source>
</evidence>
<keyword evidence="1" id="KW-0862">Zinc</keyword>
<organism evidence="4 5">
    <name type="scientific">Apiospora saccharicola</name>
    <dbReference type="NCBI Taxonomy" id="335842"/>
    <lineage>
        <taxon>Eukaryota</taxon>
        <taxon>Fungi</taxon>
        <taxon>Dikarya</taxon>
        <taxon>Ascomycota</taxon>
        <taxon>Pezizomycotina</taxon>
        <taxon>Sordariomycetes</taxon>
        <taxon>Xylariomycetidae</taxon>
        <taxon>Amphisphaeriales</taxon>
        <taxon>Apiosporaceae</taxon>
        <taxon>Apiospora</taxon>
    </lineage>
</organism>
<dbReference type="Gene3D" id="3.30.160.60">
    <property type="entry name" value="Classic Zinc Finger"/>
    <property type="match status" value="1"/>
</dbReference>
<keyword evidence="1" id="KW-0479">Metal-binding</keyword>
<comment type="caution">
    <text evidence="4">The sequence shown here is derived from an EMBL/GenBank/DDBJ whole genome shotgun (WGS) entry which is preliminary data.</text>
</comment>
<dbReference type="PANTHER" id="PTHR10622:SF10">
    <property type="entry name" value="HET DOMAIN-CONTAINING PROTEIN"/>
    <property type="match status" value="1"/>
</dbReference>
<evidence type="ECO:0000313" key="4">
    <source>
        <dbReference type="EMBL" id="KAK8067423.1"/>
    </source>
</evidence>
<dbReference type="InterPro" id="IPR058525">
    <property type="entry name" value="DUF8212"/>
</dbReference>
<feature type="compositionally biased region" description="Acidic residues" evidence="2">
    <location>
        <begin position="468"/>
        <end position="478"/>
    </location>
</feature>
<dbReference type="InterPro" id="IPR010730">
    <property type="entry name" value="HET"/>
</dbReference>
<evidence type="ECO:0000313" key="5">
    <source>
        <dbReference type="Proteomes" id="UP001446871"/>
    </source>
</evidence>
<sequence>MRLLNTSTLRLRWYPEDEPPPPYAALSHTWGADEVEYADLQGTENGRSKYGFRKLLGACQEAIRSHKLSWLWADTVCIDRSSSAELSEAINSTYRWFQNCNICLAYLDDLCTSGQPEDLLVNSRWMRRSWTLIELIAPRNLAFYNADWSLLGTKESLVSTLSRITQIDQAVLAESEALSDVSIGKRMSWAAQRSTRRIEDAAYSLLGLFGISMEIRYGEGSHAFMRLQDELLRTLNDASLFAWQSSDDQEYRGLLARSPAEFGHLSSLEQATAPWRLPTALRLTSTTPTLTCRLAHNECEEDFSMPLADNPTNVKSYECLSVKFRLWKGELVRWNPQHLFYVSIDVTAGTHELPVARDVDTRKSKLISQSMTQRSQRQIGEIFSPPSGNSLLDDREMLDFQPTGTEYCFRSRFEETESEGTGHVLSAAAQSSTGMSLPRGASLTHIAGTDETSVATPKGDNASVRSEAEDEVSDESSDYENYLFLSPDSESQPMELDPLFAELTDELVNAALDCFTAWITGRTVPCKRAQNAEASSSSCKRIKADEFLEHIPIESRELPEEEGTVFVDTPGSRSFACPFYLDDMEQHLRCLTRADLRTIRDLKKHLWTAHRQPYYCPTCSMTFTRASTRDEHIKARACSLQPQQRPPQGLSESQLQQMAKRSKPTISESDQWFAIWHLIHPETDMSPAPKAPRTPFLTSQLEFAVCVVRSYWARKGRQVIAEFLEQRNLRDYDVPDEERNLSALYQVVLDNVVDQLVQTLRDDENRMEPSSTLSNVLSSLRKFCSKWM</sequence>
<keyword evidence="1" id="KW-0863">Zinc-finger</keyword>
<dbReference type="Proteomes" id="UP001446871">
    <property type="component" value="Unassembled WGS sequence"/>
</dbReference>
<name>A0ABR1V8A2_9PEZI</name>
<dbReference type="PANTHER" id="PTHR10622">
    <property type="entry name" value="HET DOMAIN-CONTAINING PROTEIN"/>
    <property type="match status" value="1"/>
</dbReference>
<feature type="domain" description="C2H2-type" evidence="3">
    <location>
        <begin position="614"/>
        <end position="646"/>
    </location>
</feature>